<dbReference type="InterPro" id="IPR007960">
    <property type="entry name" value="TAS2R"/>
</dbReference>
<accession>A0A8D2PS72</accession>
<keyword evidence="3 12" id="KW-0919">Taste</keyword>
<reference evidence="14" key="1">
    <citation type="submission" date="2025-08" db="UniProtKB">
        <authorList>
            <consortium name="Ensembl"/>
        </authorList>
    </citation>
    <scope>IDENTIFICATION</scope>
</reference>
<keyword evidence="7 12" id="KW-0297">G-protein coupled receptor</keyword>
<feature type="transmembrane region" description="Helical" evidence="13">
    <location>
        <begin position="110"/>
        <end position="131"/>
    </location>
</feature>
<feature type="transmembrane region" description="Helical" evidence="13">
    <location>
        <begin position="152"/>
        <end position="171"/>
    </location>
</feature>
<evidence type="ECO:0000256" key="9">
    <source>
        <dbReference type="ARBA" id="ARBA00023170"/>
    </source>
</evidence>
<evidence type="ECO:0000256" key="3">
    <source>
        <dbReference type="ARBA" id="ARBA00022480"/>
    </source>
</evidence>
<reference evidence="14" key="2">
    <citation type="submission" date="2025-09" db="UniProtKB">
        <authorList>
            <consortium name="Ensembl"/>
        </authorList>
    </citation>
    <scope>IDENTIFICATION</scope>
</reference>
<evidence type="ECO:0000256" key="5">
    <source>
        <dbReference type="ARBA" id="ARBA00022692"/>
    </source>
</evidence>
<dbReference type="SUPFAM" id="SSF81321">
    <property type="entry name" value="Family A G protein-coupled receptor-like"/>
    <property type="match status" value="1"/>
</dbReference>
<feature type="transmembrane region" description="Helical" evidence="13">
    <location>
        <begin position="70"/>
        <end position="90"/>
    </location>
</feature>
<feature type="transmembrane region" description="Helical" evidence="13">
    <location>
        <begin position="285"/>
        <end position="307"/>
    </location>
</feature>
<evidence type="ECO:0000256" key="11">
    <source>
        <dbReference type="RuleBase" id="RU004423"/>
    </source>
</evidence>
<dbReference type="GO" id="GO:0004930">
    <property type="term" value="F:G protein-coupled receptor activity"/>
    <property type="evidence" value="ECO:0007669"/>
    <property type="project" value="UniProtKB-KW"/>
</dbReference>
<comment type="similarity">
    <text evidence="2 11">Belongs to the G-protein coupled receptor T2R family.</text>
</comment>
<evidence type="ECO:0000256" key="13">
    <source>
        <dbReference type="SAM" id="Phobius"/>
    </source>
</evidence>
<dbReference type="PANTHER" id="PTHR11394">
    <property type="entry name" value="TASTE RECEPTOR TYPE 2"/>
    <property type="match status" value="1"/>
</dbReference>
<feature type="transmembrane region" description="Helical" evidence="13">
    <location>
        <begin position="31"/>
        <end position="58"/>
    </location>
</feature>
<keyword evidence="5 12" id="KW-0812">Transmembrane</keyword>
<evidence type="ECO:0000256" key="2">
    <source>
        <dbReference type="ARBA" id="ARBA00007376"/>
    </source>
</evidence>
<dbReference type="Pfam" id="PF05296">
    <property type="entry name" value="TAS2R"/>
    <property type="match status" value="1"/>
</dbReference>
<dbReference type="AlphaFoldDB" id="A0A8D2PS72"/>
<evidence type="ECO:0000256" key="6">
    <source>
        <dbReference type="ARBA" id="ARBA00022989"/>
    </source>
</evidence>
<dbReference type="CDD" id="cd13950">
    <property type="entry name" value="7tm_TAS2R"/>
    <property type="match status" value="1"/>
</dbReference>
<dbReference type="Ensembl" id="ENSZLMT00000018232.1">
    <property type="protein sequence ID" value="ENSZLMP00000017737.1"/>
    <property type="gene ID" value="ENSZLMG00000012302.1"/>
</dbReference>
<keyword evidence="8 12" id="KW-0472">Membrane</keyword>
<dbReference type="GO" id="GO:0016020">
    <property type="term" value="C:membrane"/>
    <property type="evidence" value="ECO:0007669"/>
    <property type="project" value="UniProtKB-SubCell"/>
</dbReference>
<proteinExistence type="inferred from homology"/>
<evidence type="ECO:0000256" key="7">
    <source>
        <dbReference type="ARBA" id="ARBA00023040"/>
    </source>
</evidence>
<keyword evidence="15" id="KW-1185">Reference proteome</keyword>
<name>A0A8D2PS72_ZOSLA</name>
<evidence type="ECO:0000256" key="10">
    <source>
        <dbReference type="ARBA" id="ARBA00023224"/>
    </source>
</evidence>
<sequence>LLGTQLCSPARTMEASRCPHQSNVTSYGATIVAIITLEAFAGIWINAFILCVLCIGWVKKKTLNSNEKILLFLSCSRISHLCFSWVNHFLSRMYPNYLYVHPTLKLFSSFATFFKYSSLWFSACLCVFYCIKIANFRNRFFICLKVKIDRMVPWLLLGSMLSALTIGIVIYDLAETAQRNNLTFTCLRNFWEEHTRMDNHFFSSLFFIGFGYAASFMAVLFSAVFLLFSLWRHKRTMQTNSTKDLSMEAHIKAIKSILSFLVMYTINFVCLILTIIYNIDNENTMTLLLSIYLCAFPGVHSLILIFSNPKLEKSLIKILSCIFSRGHLYFDPIH</sequence>
<keyword evidence="10 12" id="KW-0807">Transducer</keyword>
<organism evidence="14 15">
    <name type="scientific">Zosterops lateralis melanops</name>
    <dbReference type="NCBI Taxonomy" id="1220523"/>
    <lineage>
        <taxon>Eukaryota</taxon>
        <taxon>Metazoa</taxon>
        <taxon>Chordata</taxon>
        <taxon>Craniata</taxon>
        <taxon>Vertebrata</taxon>
        <taxon>Euteleostomi</taxon>
        <taxon>Archelosauria</taxon>
        <taxon>Archosauria</taxon>
        <taxon>Dinosauria</taxon>
        <taxon>Saurischia</taxon>
        <taxon>Theropoda</taxon>
        <taxon>Coelurosauria</taxon>
        <taxon>Aves</taxon>
        <taxon>Neognathae</taxon>
        <taxon>Neoaves</taxon>
        <taxon>Telluraves</taxon>
        <taxon>Australaves</taxon>
        <taxon>Passeriformes</taxon>
        <taxon>Sylvioidea</taxon>
        <taxon>Zosteropidae</taxon>
        <taxon>Zosterops</taxon>
    </lineage>
</organism>
<evidence type="ECO:0000256" key="12">
    <source>
        <dbReference type="RuleBase" id="RU004424"/>
    </source>
</evidence>
<dbReference type="FunFam" id="1.20.1070.10:FF:000055">
    <property type="entry name" value="Taste receptor type 2"/>
    <property type="match status" value="1"/>
</dbReference>
<evidence type="ECO:0000256" key="1">
    <source>
        <dbReference type="ARBA" id="ARBA00004141"/>
    </source>
</evidence>
<evidence type="ECO:0000256" key="4">
    <source>
        <dbReference type="ARBA" id="ARBA00022606"/>
    </source>
</evidence>
<dbReference type="PANTHER" id="PTHR11394:SF47">
    <property type="entry name" value="TASTE RECEPTOR TYPE 2 MEMBER 40"/>
    <property type="match status" value="1"/>
</dbReference>
<keyword evidence="9 12" id="KW-0675">Receptor</keyword>
<protein>
    <recommendedName>
        <fullName evidence="12">Taste receptor type 2</fullName>
    </recommendedName>
</protein>
<keyword evidence="6 13" id="KW-1133">Transmembrane helix</keyword>
<dbReference type="GO" id="GO:0033038">
    <property type="term" value="F:bitter taste receptor activity"/>
    <property type="evidence" value="ECO:0007669"/>
    <property type="project" value="InterPro"/>
</dbReference>
<evidence type="ECO:0000313" key="14">
    <source>
        <dbReference type="Ensembl" id="ENSZLMP00000017737.1"/>
    </source>
</evidence>
<keyword evidence="4 12" id="KW-0716">Sensory transduction</keyword>
<feature type="transmembrane region" description="Helical" evidence="13">
    <location>
        <begin position="201"/>
        <end position="228"/>
    </location>
</feature>
<evidence type="ECO:0000256" key="8">
    <source>
        <dbReference type="ARBA" id="ARBA00023136"/>
    </source>
</evidence>
<dbReference type="Proteomes" id="UP000694401">
    <property type="component" value="Unassembled WGS sequence"/>
</dbReference>
<dbReference type="Gene3D" id="1.20.1070.10">
    <property type="entry name" value="Rhodopsin 7-helix transmembrane proteins"/>
    <property type="match status" value="1"/>
</dbReference>
<feature type="transmembrane region" description="Helical" evidence="13">
    <location>
        <begin position="257"/>
        <end position="279"/>
    </location>
</feature>
<evidence type="ECO:0000313" key="15">
    <source>
        <dbReference type="Proteomes" id="UP000694401"/>
    </source>
</evidence>
<comment type="subcellular location">
    <subcellularLocation>
        <location evidence="1 12">Membrane</location>
        <topology evidence="1 12">Multi-pass membrane protein</topology>
    </subcellularLocation>
</comment>